<dbReference type="GeneTree" id="ENSGT00940000156066"/>
<organism evidence="2 3">
    <name type="scientific">Amphilophus citrinellus</name>
    <name type="common">Midas cichlid</name>
    <name type="synonym">Cichlasoma citrinellum</name>
    <dbReference type="NCBI Taxonomy" id="61819"/>
    <lineage>
        <taxon>Eukaryota</taxon>
        <taxon>Metazoa</taxon>
        <taxon>Chordata</taxon>
        <taxon>Craniata</taxon>
        <taxon>Vertebrata</taxon>
        <taxon>Euteleostomi</taxon>
        <taxon>Actinopterygii</taxon>
        <taxon>Neopterygii</taxon>
        <taxon>Teleostei</taxon>
        <taxon>Neoteleostei</taxon>
        <taxon>Acanthomorphata</taxon>
        <taxon>Ovalentaria</taxon>
        <taxon>Cichlomorphae</taxon>
        <taxon>Cichliformes</taxon>
        <taxon>Cichlidae</taxon>
        <taxon>New World cichlids</taxon>
        <taxon>Cichlasomatinae</taxon>
        <taxon>Heroini</taxon>
        <taxon>Amphilophus</taxon>
    </lineage>
</organism>
<dbReference type="InterPro" id="IPR011009">
    <property type="entry name" value="Kinase-like_dom_sf"/>
</dbReference>
<protein>
    <recommendedName>
        <fullName evidence="1">Protein kinase domain-containing protein</fullName>
    </recommendedName>
</protein>
<dbReference type="OMA" id="FWKTTEY"/>
<name>A0A3Q0RYM3_AMPCI</name>
<dbReference type="GO" id="GO:0005524">
    <property type="term" value="F:ATP binding"/>
    <property type="evidence" value="ECO:0007669"/>
    <property type="project" value="InterPro"/>
</dbReference>
<sequence length="115" mass="13110">MSPEVDEDQLPFSKAADVYAFGTIWYELQMQDWPITNQPVEAVIWLVGSNKGIKNVLSEASLGKEVTEILSACWSFVADDRPHFTQLAGMLERLPKLNRRLSHPGHFWKTTEYVS</sequence>
<dbReference type="SUPFAM" id="SSF56112">
    <property type="entry name" value="Protein kinase-like (PK-like)"/>
    <property type="match status" value="1"/>
</dbReference>
<dbReference type="InterPro" id="IPR000719">
    <property type="entry name" value="Prot_kinase_dom"/>
</dbReference>
<feature type="domain" description="Protein kinase" evidence="1">
    <location>
        <begin position="1"/>
        <end position="97"/>
    </location>
</feature>
<evidence type="ECO:0000313" key="3">
    <source>
        <dbReference type="Proteomes" id="UP000261340"/>
    </source>
</evidence>
<keyword evidence="3" id="KW-1185">Reference proteome</keyword>
<dbReference type="Gene3D" id="1.10.510.10">
    <property type="entry name" value="Transferase(Phosphotransferase) domain 1"/>
    <property type="match status" value="1"/>
</dbReference>
<evidence type="ECO:0000259" key="1">
    <source>
        <dbReference type="PROSITE" id="PS50011"/>
    </source>
</evidence>
<dbReference type="PANTHER" id="PTHR23257:SF716">
    <property type="entry name" value="KINASE SUPPRESSOR OF RAS 1"/>
    <property type="match status" value="1"/>
</dbReference>
<dbReference type="PANTHER" id="PTHR23257">
    <property type="entry name" value="SERINE-THREONINE PROTEIN KINASE"/>
    <property type="match status" value="1"/>
</dbReference>
<evidence type="ECO:0000313" key="2">
    <source>
        <dbReference type="Ensembl" id="ENSACIP00000014758.1"/>
    </source>
</evidence>
<dbReference type="GO" id="GO:0005737">
    <property type="term" value="C:cytoplasm"/>
    <property type="evidence" value="ECO:0007669"/>
    <property type="project" value="TreeGrafter"/>
</dbReference>
<dbReference type="STRING" id="61819.ENSACIP00000014758"/>
<reference evidence="2" key="2">
    <citation type="submission" date="2025-09" db="UniProtKB">
        <authorList>
            <consortium name="Ensembl"/>
        </authorList>
    </citation>
    <scope>IDENTIFICATION</scope>
</reference>
<accession>A0A3Q0RYM3</accession>
<dbReference type="GO" id="GO:0007265">
    <property type="term" value="P:Ras protein signal transduction"/>
    <property type="evidence" value="ECO:0007669"/>
    <property type="project" value="TreeGrafter"/>
</dbReference>
<reference evidence="2" key="1">
    <citation type="submission" date="2025-08" db="UniProtKB">
        <authorList>
            <consortium name="Ensembl"/>
        </authorList>
    </citation>
    <scope>IDENTIFICATION</scope>
</reference>
<dbReference type="Ensembl" id="ENSACIT00000015154.1">
    <property type="protein sequence ID" value="ENSACIP00000014758.1"/>
    <property type="gene ID" value="ENSACIG00000011471.1"/>
</dbReference>
<dbReference type="Pfam" id="PF07714">
    <property type="entry name" value="PK_Tyr_Ser-Thr"/>
    <property type="match status" value="1"/>
</dbReference>
<dbReference type="AlphaFoldDB" id="A0A3Q0RYM3"/>
<proteinExistence type="predicted"/>
<dbReference type="Proteomes" id="UP000261340">
    <property type="component" value="Unplaced"/>
</dbReference>
<dbReference type="InterPro" id="IPR050167">
    <property type="entry name" value="Ser_Thr_protein_kinase"/>
</dbReference>
<dbReference type="GO" id="GO:0004672">
    <property type="term" value="F:protein kinase activity"/>
    <property type="evidence" value="ECO:0007669"/>
    <property type="project" value="InterPro"/>
</dbReference>
<dbReference type="PROSITE" id="PS50011">
    <property type="entry name" value="PROTEIN_KINASE_DOM"/>
    <property type="match status" value="1"/>
</dbReference>
<dbReference type="InterPro" id="IPR001245">
    <property type="entry name" value="Ser-Thr/Tyr_kinase_cat_dom"/>
</dbReference>